<evidence type="ECO:0000313" key="1">
    <source>
        <dbReference type="EMBL" id="MPC62645.1"/>
    </source>
</evidence>
<sequence length="47" mass="5415">MDKADLTSTNHHNTMRSSSIDSEYFASRWRRNLPILLRGVKIGRVPS</sequence>
<dbReference type="EMBL" id="VSRR010019910">
    <property type="protein sequence ID" value="MPC62645.1"/>
    <property type="molecule type" value="Genomic_DNA"/>
</dbReference>
<dbReference type="Proteomes" id="UP000324222">
    <property type="component" value="Unassembled WGS sequence"/>
</dbReference>
<evidence type="ECO:0000313" key="2">
    <source>
        <dbReference type="Proteomes" id="UP000324222"/>
    </source>
</evidence>
<keyword evidence="2" id="KW-1185">Reference proteome</keyword>
<name>A0A5B7GZ11_PORTR</name>
<proteinExistence type="predicted"/>
<accession>A0A5B7GZ11</accession>
<protein>
    <submittedName>
        <fullName evidence="1">Uncharacterized protein</fullName>
    </submittedName>
</protein>
<gene>
    <name evidence="1" type="ORF">E2C01_056734</name>
</gene>
<comment type="caution">
    <text evidence="1">The sequence shown here is derived from an EMBL/GenBank/DDBJ whole genome shotgun (WGS) entry which is preliminary data.</text>
</comment>
<reference evidence="1 2" key="1">
    <citation type="submission" date="2019-05" db="EMBL/GenBank/DDBJ databases">
        <title>Another draft genome of Portunus trituberculatus and its Hox gene families provides insights of decapod evolution.</title>
        <authorList>
            <person name="Jeong J.-H."/>
            <person name="Song I."/>
            <person name="Kim S."/>
            <person name="Choi T."/>
            <person name="Kim D."/>
            <person name="Ryu S."/>
            <person name="Kim W."/>
        </authorList>
    </citation>
    <scope>NUCLEOTIDE SEQUENCE [LARGE SCALE GENOMIC DNA]</scope>
    <source>
        <tissue evidence="1">Muscle</tissue>
    </source>
</reference>
<organism evidence="1 2">
    <name type="scientific">Portunus trituberculatus</name>
    <name type="common">Swimming crab</name>
    <name type="synonym">Neptunus trituberculatus</name>
    <dbReference type="NCBI Taxonomy" id="210409"/>
    <lineage>
        <taxon>Eukaryota</taxon>
        <taxon>Metazoa</taxon>
        <taxon>Ecdysozoa</taxon>
        <taxon>Arthropoda</taxon>
        <taxon>Crustacea</taxon>
        <taxon>Multicrustacea</taxon>
        <taxon>Malacostraca</taxon>
        <taxon>Eumalacostraca</taxon>
        <taxon>Eucarida</taxon>
        <taxon>Decapoda</taxon>
        <taxon>Pleocyemata</taxon>
        <taxon>Brachyura</taxon>
        <taxon>Eubrachyura</taxon>
        <taxon>Portunoidea</taxon>
        <taxon>Portunidae</taxon>
        <taxon>Portuninae</taxon>
        <taxon>Portunus</taxon>
    </lineage>
</organism>
<dbReference type="AlphaFoldDB" id="A0A5B7GZ11"/>